<accession>A0A225DHJ9</accession>
<dbReference type="EMBL" id="NIDE01000007">
    <property type="protein sequence ID" value="OWK40970.1"/>
    <property type="molecule type" value="Genomic_DNA"/>
</dbReference>
<keyword evidence="2" id="KW-1185">Reference proteome</keyword>
<dbReference type="AlphaFoldDB" id="A0A225DHJ9"/>
<dbReference type="Proteomes" id="UP000214646">
    <property type="component" value="Unassembled WGS sequence"/>
</dbReference>
<reference evidence="2" key="1">
    <citation type="submission" date="2017-06" db="EMBL/GenBank/DDBJ databases">
        <title>Genome analysis of Fimbriiglobus ruber SP5, the first member of the order Planctomycetales with confirmed chitinolytic capability.</title>
        <authorList>
            <person name="Ravin N.V."/>
            <person name="Rakitin A.L."/>
            <person name="Ivanova A.A."/>
            <person name="Beletsky A.V."/>
            <person name="Kulichevskaya I.S."/>
            <person name="Mardanov A.V."/>
            <person name="Dedysh S.N."/>
        </authorList>
    </citation>
    <scope>NUCLEOTIDE SEQUENCE [LARGE SCALE GENOMIC DNA]</scope>
    <source>
        <strain evidence="2">SP5</strain>
    </source>
</reference>
<dbReference type="OrthoDB" id="9797435at2"/>
<proteinExistence type="predicted"/>
<evidence type="ECO:0000313" key="2">
    <source>
        <dbReference type="Proteomes" id="UP000214646"/>
    </source>
</evidence>
<protein>
    <submittedName>
        <fullName evidence="1">Uncharacterized protein</fullName>
    </submittedName>
</protein>
<name>A0A225DHJ9_9BACT</name>
<organism evidence="1 2">
    <name type="scientific">Fimbriiglobus ruber</name>
    <dbReference type="NCBI Taxonomy" id="1908690"/>
    <lineage>
        <taxon>Bacteria</taxon>
        <taxon>Pseudomonadati</taxon>
        <taxon>Planctomycetota</taxon>
        <taxon>Planctomycetia</taxon>
        <taxon>Gemmatales</taxon>
        <taxon>Gemmataceae</taxon>
        <taxon>Fimbriiglobus</taxon>
    </lineage>
</organism>
<dbReference type="RefSeq" id="WP_088255935.1">
    <property type="nucleotide sequence ID" value="NZ_NIDE01000007.1"/>
</dbReference>
<sequence length="86" mass="9735">MSQPAHKIRTGVLQVTIWRNHGEKGNWYSVIPSRGYKQGDAWKETDSLGFDDLLTMAKLFDLAHTWIMHQHAADAKGRKESEQAAA</sequence>
<gene>
    <name evidence="1" type="ORF">FRUB_04862</name>
</gene>
<evidence type="ECO:0000313" key="1">
    <source>
        <dbReference type="EMBL" id="OWK40970.1"/>
    </source>
</evidence>
<comment type="caution">
    <text evidence="1">The sequence shown here is derived from an EMBL/GenBank/DDBJ whole genome shotgun (WGS) entry which is preliminary data.</text>
</comment>